<protein>
    <submittedName>
        <fullName evidence="2">Uncharacterized protein</fullName>
    </submittedName>
</protein>
<name>A0AAV8G7A5_9POAL</name>
<dbReference type="AlphaFoldDB" id="A0AAV8G7A5"/>
<sequence length="108" mass="12734">MEGLIPFLYNAIKRKRTRMCYRSLSTGAARGFDMSDFHHGEKLSIRSPPRTFGSYEEDENQQRHQRHSSMEDFSRERYYSPDRYSMPTHLVKTSRSRSLRIFSCAGGF</sequence>
<dbReference type="EMBL" id="JAMFTS010000002">
    <property type="protein sequence ID" value="KAJ4798798.1"/>
    <property type="molecule type" value="Genomic_DNA"/>
</dbReference>
<dbReference type="PANTHER" id="PTHR35485:SF4">
    <property type="entry name" value="EXPRESSED PROTEIN"/>
    <property type="match status" value="1"/>
</dbReference>
<organism evidence="2 3">
    <name type="scientific">Rhynchospora pubera</name>
    <dbReference type="NCBI Taxonomy" id="906938"/>
    <lineage>
        <taxon>Eukaryota</taxon>
        <taxon>Viridiplantae</taxon>
        <taxon>Streptophyta</taxon>
        <taxon>Embryophyta</taxon>
        <taxon>Tracheophyta</taxon>
        <taxon>Spermatophyta</taxon>
        <taxon>Magnoliopsida</taxon>
        <taxon>Liliopsida</taxon>
        <taxon>Poales</taxon>
        <taxon>Cyperaceae</taxon>
        <taxon>Cyperoideae</taxon>
        <taxon>Rhynchosporeae</taxon>
        <taxon>Rhynchospora</taxon>
    </lineage>
</organism>
<comment type="caution">
    <text evidence="2">The sequence shown here is derived from an EMBL/GenBank/DDBJ whole genome shotgun (WGS) entry which is preliminary data.</text>
</comment>
<gene>
    <name evidence="2" type="ORF">LUZ62_050044</name>
</gene>
<keyword evidence="3" id="KW-1185">Reference proteome</keyword>
<evidence type="ECO:0000256" key="1">
    <source>
        <dbReference type="SAM" id="MobiDB-lite"/>
    </source>
</evidence>
<accession>A0AAV8G7A5</accession>
<dbReference type="PANTHER" id="PTHR35485">
    <property type="entry name" value="OS01G0888900 PROTEIN"/>
    <property type="match status" value="1"/>
</dbReference>
<proteinExistence type="predicted"/>
<dbReference type="Proteomes" id="UP001140206">
    <property type="component" value="Chromosome 2"/>
</dbReference>
<evidence type="ECO:0000313" key="3">
    <source>
        <dbReference type="Proteomes" id="UP001140206"/>
    </source>
</evidence>
<evidence type="ECO:0000313" key="2">
    <source>
        <dbReference type="EMBL" id="KAJ4798798.1"/>
    </source>
</evidence>
<feature type="region of interest" description="Disordered" evidence="1">
    <location>
        <begin position="40"/>
        <end position="73"/>
    </location>
</feature>
<reference evidence="2" key="1">
    <citation type="submission" date="2022-08" db="EMBL/GenBank/DDBJ databases">
        <authorList>
            <person name="Marques A."/>
        </authorList>
    </citation>
    <scope>NUCLEOTIDE SEQUENCE</scope>
    <source>
        <strain evidence="2">RhyPub2mFocal</strain>
        <tissue evidence="2">Leaves</tissue>
    </source>
</reference>